<comment type="caution">
    <text evidence="15">The sequence shown here is derived from an EMBL/GenBank/DDBJ whole genome shotgun (WGS) entry which is preliminary data.</text>
</comment>
<evidence type="ECO:0000256" key="9">
    <source>
        <dbReference type="ARBA" id="ARBA00022845"/>
    </source>
</evidence>
<dbReference type="PANTHER" id="PTHR42855:SF1">
    <property type="entry name" value="ABC TRANSPORTER DOMAIN-CONTAINING PROTEIN"/>
    <property type="match status" value="1"/>
</dbReference>
<evidence type="ECO:0000256" key="2">
    <source>
        <dbReference type="ARBA" id="ARBA00022490"/>
    </source>
</evidence>
<proteinExistence type="inferred from homology"/>
<dbReference type="OrthoDB" id="1521973at2"/>
<evidence type="ECO:0000256" key="1">
    <source>
        <dbReference type="ARBA" id="ARBA00005868"/>
    </source>
</evidence>
<dbReference type="SUPFAM" id="SSF52540">
    <property type="entry name" value="P-loop containing nucleoside triphosphate hydrolases"/>
    <property type="match status" value="2"/>
</dbReference>
<dbReference type="GO" id="GO:0003677">
    <property type="term" value="F:DNA binding"/>
    <property type="evidence" value="ECO:0007669"/>
    <property type="project" value="InterPro"/>
</dbReference>
<evidence type="ECO:0000256" key="4">
    <source>
        <dbReference type="ARBA" id="ARBA00022730"/>
    </source>
</evidence>
<comment type="similarity">
    <text evidence="1">Belongs to the ABC transporter superfamily. ABCF family. Translational throttle EttA subfamily.</text>
</comment>
<feature type="coiled-coil region" evidence="12">
    <location>
        <begin position="561"/>
        <end position="588"/>
    </location>
</feature>
<accession>A0A368JXD0</accession>
<keyword evidence="8 15" id="KW-0067">ATP-binding</keyword>
<keyword evidence="9" id="KW-0810">Translation regulation</keyword>
<evidence type="ECO:0000256" key="12">
    <source>
        <dbReference type="SAM" id="Coils"/>
    </source>
</evidence>
<dbReference type="InterPro" id="IPR032781">
    <property type="entry name" value="ABC_tran_Xtn"/>
</dbReference>
<keyword evidence="4" id="KW-0699">rRNA-binding</keyword>
<keyword evidence="2" id="KW-0963">Cytoplasm</keyword>
<evidence type="ECO:0000256" key="3">
    <source>
        <dbReference type="ARBA" id="ARBA00022555"/>
    </source>
</evidence>
<evidence type="ECO:0000256" key="7">
    <source>
        <dbReference type="ARBA" id="ARBA00022801"/>
    </source>
</evidence>
<dbReference type="GO" id="GO:0019843">
    <property type="term" value="F:rRNA binding"/>
    <property type="evidence" value="ECO:0007669"/>
    <property type="project" value="UniProtKB-KW"/>
</dbReference>
<dbReference type="RefSeq" id="WP_114404575.1">
    <property type="nucleotide sequence ID" value="NZ_QOWE01000002.1"/>
</dbReference>
<dbReference type="InterPro" id="IPR003439">
    <property type="entry name" value="ABC_transporter-like_ATP-bd"/>
</dbReference>
<dbReference type="EMBL" id="QOWE01000002">
    <property type="protein sequence ID" value="RCR71334.1"/>
    <property type="molecule type" value="Genomic_DNA"/>
</dbReference>
<keyword evidence="7" id="KW-0378">Hydrolase</keyword>
<dbReference type="Gene3D" id="3.40.50.300">
    <property type="entry name" value="P-loop containing nucleotide triphosphate hydrolases"/>
    <property type="match status" value="2"/>
</dbReference>
<dbReference type="PROSITE" id="PS00211">
    <property type="entry name" value="ABC_TRANSPORTER_1"/>
    <property type="match status" value="2"/>
</dbReference>
<keyword evidence="16" id="KW-1185">Reference proteome</keyword>
<dbReference type="InterPro" id="IPR032524">
    <property type="entry name" value="ABC_tran_C"/>
</dbReference>
<feature type="region of interest" description="Disordered" evidence="13">
    <location>
        <begin position="521"/>
        <end position="550"/>
    </location>
</feature>
<feature type="domain" description="ABC transporter" evidence="14">
    <location>
        <begin position="312"/>
        <end position="532"/>
    </location>
</feature>
<feature type="domain" description="ABC transporter" evidence="14">
    <location>
        <begin position="4"/>
        <end position="247"/>
    </location>
</feature>
<evidence type="ECO:0000256" key="11">
    <source>
        <dbReference type="ARBA" id="ARBA00022917"/>
    </source>
</evidence>
<dbReference type="FunFam" id="3.40.50.300:FF:000183">
    <property type="entry name" value="ABC transporter ATP-binding protein yjjK"/>
    <property type="match status" value="1"/>
</dbReference>
<dbReference type="FunFam" id="3.40.50.300:FF:000011">
    <property type="entry name" value="Putative ABC transporter ATP-binding component"/>
    <property type="match status" value="1"/>
</dbReference>
<keyword evidence="5" id="KW-0677">Repeat</keyword>
<evidence type="ECO:0000313" key="15">
    <source>
        <dbReference type="EMBL" id="RCR71334.1"/>
    </source>
</evidence>
<evidence type="ECO:0000256" key="10">
    <source>
        <dbReference type="ARBA" id="ARBA00022884"/>
    </source>
</evidence>
<dbReference type="CDD" id="cd03221">
    <property type="entry name" value="ABCF_EF-3"/>
    <property type="match status" value="2"/>
</dbReference>
<evidence type="ECO:0000256" key="5">
    <source>
        <dbReference type="ARBA" id="ARBA00022737"/>
    </source>
</evidence>
<dbReference type="Proteomes" id="UP000253383">
    <property type="component" value="Unassembled WGS sequence"/>
</dbReference>
<evidence type="ECO:0000256" key="8">
    <source>
        <dbReference type="ARBA" id="ARBA00022840"/>
    </source>
</evidence>
<dbReference type="PROSITE" id="PS50893">
    <property type="entry name" value="ABC_TRANSPORTER_2"/>
    <property type="match status" value="2"/>
</dbReference>
<dbReference type="GO" id="GO:0000049">
    <property type="term" value="F:tRNA binding"/>
    <property type="evidence" value="ECO:0007669"/>
    <property type="project" value="UniProtKB-KW"/>
</dbReference>
<evidence type="ECO:0000259" key="14">
    <source>
        <dbReference type="PROSITE" id="PS50893"/>
    </source>
</evidence>
<dbReference type="GO" id="GO:0006417">
    <property type="term" value="P:regulation of translation"/>
    <property type="evidence" value="ECO:0007669"/>
    <property type="project" value="UniProtKB-KW"/>
</dbReference>
<evidence type="ECO:0000256" key="13">
    <source>
        <dbReference type="SAM" id="MobiDB-lite"/>
    </source>
</evidence>
<evidence type="ECO:0000256" key="6">
    <source>
        <dbReference type="ARBA" id="ARBA00022741"/>
    </source>
</evidence>
<keyword evidence="11" id="KW-0648">Protein biosynthesis</keyword>
<dbReference type="InterPro" id="IPR037118">
    <property type="entry name" value="Val-tRNA_synth_C_sf"/>
</dbReference>
<keyword evidence="3" id="KW-0820">tRNA-binding</keyword>
<dbReference type="Pfam" id="PF16326">
    <property type="entry name" value="ABC_tran_CTD"/>
    <property type="match status" value="1"/>
</dbReference>
<name>A0A368JXD0_9BACT</name>
<dbReference type="PANTHER" id="PTHR42855">
    <property type="entry name" value="ABC TRANSPORTER ATP-BINDING SUBUNIT"/>
    <property type="match status" value="1"/>
</dbReference>
<gene>
    <name evidence="15" type="ORF">DUE52_02010</name>
</gene>
<dbReference type="GO" id="GO:0005524">
    <property type="term" value="F:ATP binding"/>
    <property type="evidence" value="ECO:0007669"/>
    <property type="project" value="UniProtKB-KW"/>
</dbReference>
<dbReference type="GO" id="GO:0006412">
    <property type="term" value="P:translation"/>
    <property type="evidence" value="ECO:0007669"/>
    <property type="project" value="UniProtKB-KW"/>
</dbReference>
<dbReference type="Pfam" id="PF00005">
    <property type="entry name" value="ABC_tran"/>
    <property type="match status" value="2"/>
</dbReference>
<dbReference type="GO" id="GO:0016887">
    <property type="term" value="F:ATP hydrolysis activity"/>
    <property type="evidence" value="ECO:0007669"/>
    <property type="project" value="InterPro"/>
</dbReference>
<dbReference type="InterPro" id="IPR027417">
    <property type="entry name" value="P-loop_NTPase"/>
</dbReference>
<dbReference type="InterPro" id="IPR051309">
    <property type="entry name" value="ABCF_ATPase"/>
</dbReference>
<dbReference type="InterPro" id="IPR003593">
    <property type="entry name" value="AAA+_ATPase"/>
</dbReference>
<dbReference type="Pfam" id="PF12848">
    <property type="entry name" value="ABC_tran_Xtn"/>
    <property type="match status" value="1"/>
</dbReference>
<dbReference type="InterPro" id="IPR017871">
    <property type="entry name" value="ABC_transporter-like_CS"/>
</dbReference>
<sequence length="627" mass="71382">MNYLSAENLSKSFGDKWLFRNVTFGMSRGDKVAIVGANGTGKSTLLSILAGLMPSDEGLVSIRKDITVGFLEQQPQLDNNLTVMEVVLTGNNPALLAIEQYEKALLSENHDALDRAMQQMDTLQAWDYETQLKQILGQLGIHDVTQQVSTLSGGQRKRVAMAQVLIEAPDLLIMDEPTNHLDLETIEWLENFLSTNNSTLLLVSHDRYFLDRVCNQIVELDQQTLFSYKGNYAYYLEKKAERQAILAAEVDKAKNLFRRELDWMRRQPKARGTKAQYRVDAFDEVNAKAHTKLGNDQLELNIRTARLGSKIIEMENVSKRFGEKVLLDHFTYTFRRNDRIGIIGKNGMGKTTLLNMITGELRPDSGIISTGGTVKIGYYTQSDLVLPDNQRVIDVVQDVAEVMKLGTGETVTASQFLQHFLFDRNKQYDYVHKLSGGEKRRLQLLLVLVQNPNFLILDEPTNDLDITTLNVLEEFLLNFPGCILLVSHDRYFMDRLIDHAFIFEGNGKISDFPGNYTDYRERKASQPADRKTADKPKAAPTVSVPESKPVAPVTETKRKLSFKEQREYETLEKEIEELEQRKSGLLDQLNTGSESHEELTSWARQIEQIEQEISLKSDRWLELADYI</sequence>
<organism evidence="15 16">
    <name type="scientific">Larkinella punicea</name>
    <dbReference type="NCBI Taxonomy" id="2315727"/>
    <lineage>
        <taxon>Bacteria</taxon>
        <taxon>Pseudomonadati</taxon>
        <taxon>Bacteroidota</taxon>
        <taxon>Cytophagia</taxon>
        <taxon>Cytophagales</taxon>
        <taxon>Spirosomataceae</taxon>
        <taxon>Larkinella</taxon>
    </lineage>
</organism>
<feature type="compositionally biased region" description="Basic and acidic residues" evidence="13">
    <location>
        <begin position="521"/>
        <end position="537"/>
    </location>
</feature>
<evidence type="ECO:0000313" key="16">
    <source>
        <dbReference type="Proteomes" id="UP000253383"/>
    </source>
</evidence>
<keyword evidence="10" id="KW-0694">RNA-binding</keyword>
<keyword evidence="6" id="KW-0547">Nucleotide-binding</keyword>
<protein>
    <submittedName>
        <fullName evidence="15">ABC transporter ATP-binding protein</fullName>
    </submittedName>
</protein>
<dbReference type="Gene3D" id="1.10.287.380">
    <property type="entry name" value="Valyl-tRNA synthetase, C-terminal domain"/>
    <property type="match status" value="1"/>
</dbReference>
<dbReference type="AlphaFoldDB" id="A0A368JXD0"/>
<dbReference type="SMART" id="SM00382">
    <property type="entry name" value="AAA"/>
    <property type="match status" value="2"/>
</dbReference>
<keyword evidence="12" id="KW-0175">Coiled coil</keyword>
<reference evidence="15 16" key="1">
    <citation type="submission" date="2018-07" db="EMBL/GenBank/DDBJ databases">
        <title>Genome analysis of Larkinella rosea.</title>
        <authorList>
            <person name="Zhou Z."/>
            <person name="Wang G."/>
        </authorList>
    </citation>
    <scope>NUCLEOTIDE SEQUENCE [LARGE SCALE GENOMIC DNA]</scope>
    <source>
        <strain evidence="16">zzj9</strain>
    </source>
</reference>